<dbReference type="AlphaFoldDB" id="A0A0C3P5Z2"/>
<feature type="non-terminal residue" evidence="1">
    <location>
        <position position="1"/>
    </location>
</feature>
<gene>
    <name evidence="1" type="ORF">M404DRAFT_133078</name>
</gene>
<dbReference type="EMBL" id="KN831956">
    <property type="protein sequence ID" value="KIO08660.1"/>
    <property type="molecule type" value="Genomic_DNA"/>
</dbReference>
<reference evidence="2" key="2">
    <citation type="submission" date="2015-01" db="EMBL/GenBank/DDBJ databases">
        <title>Evolutionary Origins and Diversification of the Mycorrhizal Mutualists.</title>
        <authorList>
            <consortium name="DOE Joint Genome Institute"/>
            <consortium name="Mycorrhizal Genomics Consortium"/>
            <person name="Kohler A."/>
            <person name="Kuo A."/>
            <person name="Nagy L.G."/>
            <person name="Floudas D."/>
            <person name="Copeland A."/>
            <person name="Barry K.W."/>
            <person name="Cichocki N."/>
            <person name="Veneault-Fourrey C."/>
            <person name="LaButti K."/>
            <person name="Lindquist E.A."/>
            <person name="Lipzen A."/>
            <person name="Lundell T."/>
            <person name="Morin E."/>
            <person name="Murat C."/>
            <person name="Riley R."/>
            <person name="Ohm R."/>
            <person name="Sun H."/>
            <person name="Tunlid A."/>
            <person name="Henrissat B."/>
            <person name="Grigoriev I.V."/>
            <person name="Hibbett D.S."/>
            <person name="Martin F."/>
        </authorList>
    </citation>
    <scope>NUCLEOTIDE SEQUENCE [LARGE SCALE GENOMIC DNA]</scope>
    <source>
        <strain evidence="2">Marx 270</strain>
    </source>
</reference>
<evidence type="ECO:0000313" key="1">
    <source>
        <dbReference type="EMBL" id="KIO08660.1"/>
    </source>
</evidence>
<sequence length="99" mass="10908">VELTFLWLCIKAVKPKLAEDFLDMLPVDDHADIQHIHEDSVDKALESSQGIGEAEGHYQPLIGSIPSPKGSLPFIAWGNPDEMVSMLKINLSIDLGLAW</sequence>
<evidence type="ECO:0000313" key="2">
    <source>
        <dbReference type="Proteomes" id="UP000054217"/>
    </source>
</evidence>
<proteinExistence type="predicted"/>
<dbReference type="HOGENOM" id="CLU_143913_0_0_1"/>
<name>A0A0C3P5Z2_PISTI</name>
<organism evidence="1 2">
    <name type="scientific">Pisolithus tinctorius Marx 270</name>
    <dbReference type="NCBI Taxonomy" id="870435"/>
    <lineage>
        <taxon>Eukaryota</taxon>
        <taxon>Fungi</taxon>
        <taxon>Dikarya</taxon>
        <taxon>Basidiomycota</taxon>
        <taxon>Agaricomycotina</taxon>
        <taxon>Agaricomycetes</taxon>
        <taxon>Agaricomycetidae</taxon>
        <taxon>Boletales</taxon>
        <taxon>Sclerodermatineae</taxon>
        <taxon>Pisolithaceae</taxon>
        <taxon>Pisolithus</taxon>
    </lineage>
</organism>
<protein>
    <submittedName>
        <fullName evidence="1">Uncharacterized protein</fullName>
    </submittedName>
</protein>
<reference evidence="1 2" key="1">
    <citation type="submission" date="2014-04" db="EMBL/GenBank/DDBJ databases">
        <authorList>
            <consortium name="DOE Joint Genome Institute"/>
            <person name="Kuo A."/>
            <person name="Kohler A."/>
            <person name="Costa M.D."/>
            <person name="Nagy L.G."/>
            <person name="Floudas D."/>
            <person name="Copeland A."/>
            <person name="Barry K.W."/>
            <person name="Cichocki N."/>
            <person name="Veneault-Fourrey C."/>
            <person name="LaButti K."/>
            <person name="Lindquist E.A."/>
            <person name="Lipzen A."/>
            <person name="Lundell T."/>
            <person name="Morin E."/>
            <person name="Murat C."/>
            <person name="Sun H."/>
            <person name="Tunlid A."/>
            <person name="Henrissat B."/>
            <person name="Grigoriev I.V."/>
            <person name="Hibbett D.S."/>
            <person name="Martin F."/>
            <person name="Nordberg H.P."/>
            <person name="Cantor M.N."/>
            <person name="Hua S.X."/>
        </authorList>
    </citation>
    <scope>NUCLEOTIDE SEQUENCE [LARGE SCALE GENOMIC DNA]</scope>
    <source>
        <strain evidence="1 2">Marx 270</strain>
    </source>
</reference>
<dbReference type="InParanoid" id="A0A0C3P5Z2"/>
<accession>A0A0C3P5Z2</accession>
<dbReference type="OrthoDB" id="3046524at2759"/>
<dbReference type="Proteomes" id="UP000054217">
    <property type="component" value="Unassembled WGS sequence"/>
</dbReference>
<keyword evidence="2" id="KW-1185">Reference proteome</keyword>